<keyword evidence="7" id="KW-0472">Membrane</keyword>
<dbReference type="InterPro" id="IPR011009">
    <property type="entry name" value="Kinase-like_dom_sf"/>
</dbReference>
<evidence type="ECO:0000256" key="3">
    <source>
        <dbReference type="ARBA" id="ARBA00022777"/>
    </source>
</evidence>
<feature type="compositionally biased region" description="Polar residues" evidence="6">
    <location>
        <begin position="344"/>
        <end position="354"/>
    </location>
</feature>
<feature type="compositionally biased region" description="Low complexity" evidence="6">
    <location>
        <begin position="439"/>
        <end position="464"/>
    </location>
</feature>
<keyword evidence="7" id="KW-1133">Transmembrane helix</keyword>
<dbReference type="SMART" id="SM00220">
    <property type="entry name" value="S_TKc"/>
    <property type="match status" value="1"/>
</dbReference>
<evidence type="ECO:0000259" key="8">
    <source>
        <dbReference type="PROSITE" id="PS50011"/>
    </source>
</evidence>
<dbReference type="PROSITE" id="PS00107">
    <property type="entry name" value="PROTEIN_KINASE_ATP"/>
    <property type="match status" value="1"/>
</dbReference>
<keyword evidence="9" id="KW-0723">Serine/threonine-protein kinase</keyword>
<feature type="compositionally biased region" description="Pro residues" evidence="6">
    <location>
        <begin position="496"/>
        <end position="518"/>
    </location>
</feature>
<dbReference type="InterPro" id="IPR017441">
    <property type="entry name" value="Protein_kinase_ATP_BS"/>
</dbReference>
<keyword evidence="3 9" id="KW-0418">Kinase</keyword>
<keyword evidence="7" id="KW-0812">Transmembrane</keyword>
<accession>A0A926VJL4</accession>
<dbReference type="EMBL" id="JACJPW010000106">
    <property type="protein sequence ID" value="MBD2185087.1"/>
    <property type="molecule type" value="Genomic_DNA"/>
</dbReference>
<feature type="region of interest" description="Disordered" evidence="6">
    <location>
        <begin position="341"/>
        <end position="533"/>
    </location>
</feature>
<protein>
    <submittedName>
        <fullName evidence="9">Serine/threonine protein kinase</fullName>
    </submittedName>
</protein>
<dbReference type="AlphaFoldDB" id="A0A926VJL4"/>
<evidence type="ECO:0000256" key="5">
    <source>
        <dbReference type="PROSITE-ProRule" id="PRU10141"/>
    </source>
</evidence>
<dbReference type="Pfam" id="PF00069">
    <property type="entry name" value="Pkinase"/>
    <property type="match status" value="1"/>
</dbReference>
<organism evidence="9 10">
    <name type="scientific">Aerosakkonema funiforme FACHB-1375</name>
    <dbReference type="NCBI Taxonomy" id="2949571"/>
    <lineage>
        <taxon>Bacteria</taxon>
        <taxon>Bacillati</taxon>
        <taxon>Cyanobacteriota</taxon>
        <taxon>Cyanophyceae</taxon>
        <taxon>Oscillatoriophycideae</taxon>
        <taxon>Aerosakkonematales</taxon>
        <taxon>Aerosakkonemataceae</taxon>
        <taxon>Aerosakkonema</taxon>
    </lineage>
</organism>
<dbReference type="PANTHER" id="PTHR43289:SF34">
    <property type="entry name" value="SERINE_THREONINE-PROTEIN KINASE YBDM-RELATED"/>
    <property type="match status" value="1"/>
</dbReference>
<keyword evidence="10" id="KW-1185">Reference proteome</keyword>
<dbReference type="PROSITE" id="PS50011">
    <property type="entry name" value="PROTEIN_KINASE_DOM"/>
    <property type="match status" value="1"/>
</dbReference>
<sequence>MNIMAGKVLQNGKYILDAPIGQGGFGITYKATHSYLGQTVVIKTLHENLRQHENFERFQEQFVAEAQRLAKCQHPNIVRVLDFFEEAGQSFIVMDYIPGPTLADLLKQGQPLPEAQAINYICQIGSALSVVHQNGLLHRDVKPQNIIRREGTETVILIDFGIAREFTPGVTQTHTGILSAGYAPIEQYLPRGRRSPATDIYALAATLYTLLVGQPPVPAALRDRVPLPKPRQLQPNLSQQVEQAIMHGLEMEAERRPQTVEAWLNLLPKSRFQLSQPTVSLSAVTEPPTGEEAEQQNGQIPHPKKFDLKGLRVFAITAAIGAIVGIGFGLTLRFGNSGKPILQEEQSFPPTNNWPTSVPTAPPPSTPEPNSQQESSSNSQSNSRSNSRSSIPTVEQKATTPPRRYKPKLRVRSPQAVNSKASPQPTPTPPSTAAPAPSPAAVAPASPAVLPAAQAPAQPAVATPNPTPVENPTGVSTLEVAPSPAATPAATVANPEPAPAKEPSDPPPAVVQPLPPIPASEGAAPSTESTQEP</sequence>
<dbReference type="Gene3D" id="1.10.510.10">
    <property type="entry name" value="Transferase(Phosphotransferase) domain 1"/>
    <property type="match status" value="1"/>
</dbReference>
<feature type="binding site" evidence="5">
    <location>
        <position position="43"/>
    </location>
    <ligand>
        <name>ATP</name>
        <dbReference type="ChEBI" id="CHEBI:30616"/>
    </ligand>
</feature>
<reference evidence="9" key="1">
    <citation type="journal article" date="2015" name="ISME J.">
        <title>Draft Genome Sequence of Streptomyces incarnatus NRRL8089, which Produces the Nucleoside Antibiotic Sinefungin.</title>
        <authorList>
            <person name="Oshima K."/>
            <person name="Hattori M."/>
            <person name="Shimizu H."/>
            <person name="Fukuda K."/>
            <person name="Nemoto M."/>
            <person name="Inagaki K."/>
            <person name="Tamura T."/>
        </authorList>
    </citation>
    <scope>NUCLEOTIDE SEQUENCE</scope>
    <source>
        <strain evidence="9">FACHB-1375</strain>
    </source>
</reference>
<dbReference type="Proteomes" id="UP000641646">
    <property type="component" value="Unassembled WGS sequence"/>
</dbReference>
<feature type="compositionally biased region" description="Low complexity" evidence="6">
    <location>
        <begin position="479"/>
        <end position="495"/>
    </location>
</feature>
<dbReference type="PANTHER" id="PTHR43289">
    <property type="entry name" value="MITOGEN-ACTIVATED PROTEIN KINASE KINASE KINASE 20-RELATED"/>
    <property type="match status" value="1"/>
</dbReference>
<feature type="domain" description="Protein kinase" evidence="8">
    <location>
        <begin position="14"/>
        <end position="279"/>
    </location>
</feature>
<dbReference type="InterPro" id="IPR000719">
    <property type="entry name" value="Prot_kinase_dom"/>
</dbReference>
<evidence type="ECO:0000256" key="4">
    <source>
        <dbReference type="ARBA" id="ARBA00022840"/>
    </source>
</evidence>
<evidence type="ECO:0000256" key="2">
    <source>
        <dbReference type="ARBA" id="ARBA00022741"/>
    </source>
</evidence>
<keyword evidence="2 5" id="KW-0547">Nucleotide-binding</keyword>
<evidence type="ECO:0000313" key="9">
    <source>
        <dbReference type="EMBL" id="MBD2185087.1"/>
    </source>
</evidence>
<gene>
    <name evidence="9" type="ORF">H6G03_29125</name>
</gene>
<evidence type="ECO:0000256" key="7">
    <source>
        <dbReference type="SAM" id="Phobius"/>
    </source>
</evidence>
<dbReference type="GO" id="GO:0005524">
    <property type="term" value="F:ATP binding"/>
    <property type="evidence" value="ECO:0007669"/>
    <property type="project" value="UniProtKB-UniRule"/>
</dbReference>
<evidence type="ECO:0000256" key="1">
    <source>
        <dbReference type="ARBA" id="ARBA00022679"/>
    </source>
</evidence>
<feature type="transmembrane region" description="Helical" evidence="7">
    <location>
        <begin position="313"/>
        <end position="334"/>
    </location>
</feature>
<dbReference type="Gene3D" id="3.30.200.20">
    <property type="entry name" value="Phosphorylase Kinase, domain 1"/>
    <property type="match status" value="1"/>
</dbReference>
<dbReference type="CDD" id="cd14014">
    <property type="entry name" value="STKc_PknB_like"/>
    <property type="match status" value="1"/>
</dbReference>
<dbReference type="SUPFAM" id="SSF56112">
    <property type="entry name" value="Protein kinase-like (PK-like)"/>
    <property type="match status" value="1"/>
</dbReference>
<keyword evidence="1" id="KW-0808">Transferase</keyword>
<comment type="caution">
    <text evidence="9">The sequence shown here is derived from an EMBL/GenBank/DDBJ whole genome shotgun (WGS) entry which is preliminary data.</text>
</comment>
<reference evidence="9" key="2">
    <citation type="submission" date="2020-08" db="EMBL/GenBank/DDBJ databases">
        <authorList>
            <person name="Chen M."/>
            <person name="Teng W."/>
            <person name="Zhao L."/>
            <person name="Hu C."/>
            <person name="Zhou Y."/>
            <person name="Han B."/>
            <person name="Song L."/>
            <person name="Shu W."/>
        </authorList>
    </citation>
    <scope>NUCLEOTIDE SEQUENCE</scope>
    <source>
        <strain evidence="9">FACHB-1375</strain>
    </source>
</reference>
<evidence type="ECO:0000256" key="6">
    <source>
        <dbReference type="SAM" id="MobiDB-lite"/>
    </source>
</evidence>
<feature type="compositionally biased region" description="Pro residues" evidence="6">
    <location>
        <begin position="424"/>
        <end position="438"/>
    </location>
</feature>
<feature type="compositionally biased region" description="Low complexity" evidence="6">
    <location>
        <begin position="368"/>
        <end position="393"/>
    </location>
</feature>
<dbReference type="GO" id="GO:0004674">
    <property type="term" value="F:protein serine/threonine kinase activity"/>
    <property type="evidence" value="ECO:0007669"/>
    <property type="project" value="UniProtKB-KW"/>
</dbReference>
<evidence type="ECO:0000313" key="10">
    <source>
        <dbReference type="Proteomes" id="UP000641646"/>
    </source>
</evidence>
<proteinExistence type="predicted"/>
<name>A0A926VJL4_9CYAN</name>
<keyword evidence="4 5" id="KW-0067">ATP-binding</keyword>
<feature type="region of interest" description="Disordered" evidence="6">
    <location>
        <begin position="278"/>
        <end position="303"/>
    </location>
</feature>